<dbReference type="AlphaFoldDB" id="A0AB35BY29"/>
<dbReference type="EC" id="3.2.2.4" evidence="2"/>
<evidence type="ECO:0000313" key="6">
    <source>
        <dbReference type="EMBL" id="MBS7823973.1"/>
    </source>
</evidence>
<comment type="caution">
    <text evidence="6">The sequence shown here is derived from an EMBL/GenBank/DDBJ whole genome shotgun (WGS) entry which is preliminary data.</text>
</comment>
<dbReference type="Pfam" id="PF03641">
    <property type="entry name" value="Lysine_decarbox"/>
    <property type="match status" value="1"/>
</dbReference>
<dbReference type="InterPro" id="IPR027820">
    <property type="entry name" value="PpnN_N"/>
</dbReference>
<feature type="domain" description="Pyrimidine/purine nucleotide 5'-monophosphate nucleosidase C-terminal" evidence="4">
    <location>
        <begin position="340"/>
        <end position="459"/>
    </location>
</feature>
<dbReference type="GO" id="GO:0008714">
    <property type="term" value="F:AMP nucleosidase activity"/>
    <property type="evidence" value="ECO:0007669"/>
    <property type="project" value="UniProtKB-EC"/>
</dbReference>
<dbReference type="RefSeq" id="WP_213403338.1">
    <property type="nucleotide sequence ID" value="NZ_JAGIBT010000001.1"/>
</dbReference>
<feature type="domain" description="Pyrimidine/purine nucleotide 5'-monophosphate nucleosidase N-terminal" evidence="5">
    <location>
        <begin position="13"/>
        <end position="115"/>
    </location>
</feature>
<name>A0AB35BY29_9GAMM</name>
<dbReference type="Pfam" id="PF11892">
    <property type="entry name" value="PpnN_C"/>
    <property type="match status" value="1"/>
</dbReference>
<dbReference type="PANTHER" id="PTHR43393:SF1">
    <property type="entry name" value="PYRIMIDINE_PURINE NUCLEOTIDE 5'-MONOPHOSPHATE NUCLEOSIDASE"/>
    <property type="match status" value="1"/>
</dbReference>
<protein>
    <recommendedName>
        <fullName evidence="3">AMP nucleosidase</fullName>
        <ecNumber evidence="2">3.2.2.4</ecNumber>
    </recommendedName>
    <alternativeName>
        <fullName evidence="3">AMP nucleosidase</fullName>
    </alternativeName>
</protein>
<dbReference type="EMBL" id="JAGIBU010000001">
    <property type="protein sequence ID" value="MBS7823973.1"/>
    <property type="molecule type" value="Genomic_DNA"/>
</dbReference>
<comment type="catalytic activity">
    <reaction evidence="1">
        <text>AMP + H2O = D-ribose 5-phosphate + adenine</text>
        <dbReference type="Rhea" id="RHEA:20129"/>
        <dbReference type="ChEBI" id="CHEBI:15377"/>
        <dbReference type="ChEBI" id="CHEBI:16708"/>
        <dbReference type="ChEBI" id="CHEBI:78346"/>
        <dbReference type="ChEBI" id="CHEBI:456215"/>
        <dbReference type="EC" id="3.2.2.4"/>
    </reaction>
</comment>
<dbReference type="InterPro" id="IPR049788">
    <property type="entry name" value="PpnN"/>
</dbReference>
<dbReference type="InterPro" id="IPR052341">
    <property type="entry name" value="LOG_family_nucleotidases"/>
</dbReference>
<dbReference type="PANTHER" id="PTHR43393">
    <property type="entry name" value="CYTOKININ RIBOSIDE 5'-MONOPHOSPHATE PHOSPHORIBOHYDROLASE"/>
    <property type="match status" value="1"/>
</dbReference>
<dbReference type="GO" id="GO:0005829">
    <property type="term" value="C:cytosol"/>
    <property type="evidence" value="ECO:0007669"/>
    <property type="project" value="TreeGrafter"/>
</dbReference>
<dbReference type="Gene3D" id="3.30.1850.10">
    <property type="entry name" value="MoCo carrier protein-like"/>
    <property type="match status" value="1"/>
</dbReference>
<dbReference type="InterPro" id="IPR037153">
    <property type="entry name" value="PpnN-like_sf"/>
</dbReference>
<dbReference type="InterPro" id="IPR021826">
    <property type="entry name" value="PpnN_C"/>
</dbReference>
<evidence type="ECO:0000259" key="4">
    <source>
        <dbReference type="Pfam" id="PF11892"/>
    </source>
</evidence>
<dbReference type="Proteomes" id="UP000680020">
    <property type="component" value="Unassembled WGS sequence"/>
</dbReference>
<sequence length="460" mass="52002">MTEHNNIYHIYPPKGSLDLLSQVESDLLRKRSDGELYHLFRNCLLAVLNTGSQTDNANEIFQKYENFDAKVERTERGIKLELYNPPQSVFVDGELTHLIRTNLFSVLRDILYMREVVNSYDQKKFFKYGNQKITTDIIFMTLRNAKALKASNDSNVMVCWGGHSINAVEYQYARDVGHELGLRHFDICTGCGPGAMEAPMRGAAVGHTQQGHEANRYIGITEPSIIAAEPPNPLVNELIIMPDIEKRIEAFIRLGHGLIIFPGGVGTAEEFLYVLSILMMKENQDQVLPIILTGPAESRAYFETLDRFIHESLGSEAQKYYQIIIGDATLVAQKMKEMMPIVRENRKARDDAYCFNWSLAIAPELQKTFDPTHENMANLNLHKDQPKEKLAAALRQAFSGIVAGNIKEVGIKAIAEHGPYELHGAPELMDLIDQLLNDFVAQGRMKLPGEQYEPCYRVIK</sequence>
<evidence type="ECO:0000256" key="1">
    <source>
        <dbReference type="ARBA" id="ARBA00000274"/>
    </source>
</evidence>
<accession>A0AB35BY29</accession>
<evidence type="ECO:0000256" key="2">
    <source>
        <dbReference type="ARBA" id="ARBA00011985"/>
    </source>
</evidence>
<evidence type="ECO:0000256" key="3">
    <source>
        <dbReference type="ARBA" id="ARBA00031983"/>
    </source>
</evidence>
<reference evidence="6" key="1">
    <citation type="submission" date="2021-03" db="EMBL/GenBank/DDBJ databases">
        <title>Identification and antibiotic profiling of Wohlfahrtiimonas chitiniclastica, an underestimated human pathogen.</title>
        <authorList>
            <person name="Kopf A."/>
            <person name="Bunk B."/>
            <person name="Coldewey S."/>
            <person name="Gunzer F."/>
            <person name="Riedel T."/>
            <person name="Schroettner P."/>
        </authorList>
    </citation>
    <scope>NUCLEOTIDE SEQUENCE</scope>
    <source>
        <strain evidence="6">DSM 100917</strain>
    </source>
</reference>
<dbReference type="NCBIfam" id="NF038390">
    <property type="entry name" value="Nsidase_PpnN"/>
    <property type="match status" value="1"/>
</dbReference>
<evidence type="ECO:0000313" key="7">
    <source>
        <dbReference type="Proteomes" id="UP000680020"/>
    </source>
</evidence>
<dbReference type="InterPro" id="IPR031100">
    <property type="entry name" value="LOG_fam"/>
</dbReference>
<evidence type="ECO:0000259" key="5">
    <source>
        <dbReference type="Pfam" id="PF14793"/>
    </source>
</evidence>
<gene>
    <name evidence="6" type="ORF">J7561_01990</name>
</gene>
<dbReference type="Gene3D" id="3.40.50.450">
    <property type="match status" value="1"/>
</dbReference>
<dbReference type="Pfam" id="PF14793">
    <property type="entry name" value="DUF4478"/>
    <property type="match status" value="1"/>
</dbReference>
<dbReference type="SUPFAM" id="SSF102405">
    <property type="entry name" value="MCP/YpsA-like"/>
    <property type="match status" value="1"/>
</dbReference>
<proteinExistence type="predicted"/>
<organism evidence="6 7">
    <name type="scientific">Wohlfahrtiimonas chitiniclastica</name>
    <dbReference type="NCBI Taxonomy" id="400946"/>
    <lineage>
        <taxon>Bacteria</taxon>
        <taxon>Pseudomonadati</taxon>
        <taxon>Pseudomonadota</taxon>
        <taxon>Gammaproteobacteria</taxon>
        <taxon>Cardiobacteriales</taxon>
        <taxon>Ignatzschineriaceae</taxon>
        <taxon>Wohlfahrtiimonas</taxon>
    </lineage>
</organism>